<evidence type="ECO:0000313" key="2">
    <source>
        <dbReference type="Proteomes" id="UP001204798"/>
    </source>
</evidence>
<proteinExistence type="predicted"/>
<reference evidence="1 2" key="1">
    <citation type="submission" date="2022-08" db="EMBL/GenBank/DDBJ databases">
        <title>Bacterial and archaeal communities from various locations to study Microbial Dark Matter (Phase II).</title>
        <authorList>
            <person name="Stepanauskas R."/>
        </authorList>
    </citation>
    <scope>NUCLEOTIDE SEQUENCE [LARGE SCALE GENOMIC DNA]</scope>
    <source>
        <strain evidence="1 2">PD1</strain>
    </source>
</reference>
<comment type="caution">
    <text evidence="1">The sequence shown here is derived from an EMBL/GenBank/DDBJ whole genome shotgun (WGS) entry which is preliminary data.</text>
</comment>
<evidence type="ECO:0000313" key="1">
    <source>
        <dbReference type="EMBL" id="MCS3921131.1"/>
    </source>
</evidence>
<name>A0ABT2EUK0_9BACT</name>
<sequence length="44" mass="5079">MTKDERAKVNATEKKGSLSEKLCLPEPLLDFRHLFRFPLFPSTS</sequence>
<protein>
    <submittedName>
        <fullName evidence="1">Uncharacterized protein</fullName>
    </submittedName>
</protein>
<dbReference type="Proteomes" id="UP001204798">
    <property type="component" value="Unassembled WGS sequence"/>
</dbReference>
<accession>A0ABT2EUK0</accession>
<keyword evidence="2" id="KW-1185">Reference proteome</keyword>
<organism evidence="1 2">
    <name type="scientific">Candidatus Fervidibacter sacchari</name>
    <dbReference type="NCBI Taxonomy" id="1448929"/>
    <lineage>
        <taxon>Bacteria</taxon>
        <taxon>Candidatus Fervidibacterota</taxon>
        <taxon>Candidatus Fervidibacter</taxon>
    </lineage>
</organism>
<dbReference type="EMBL" id="JANUCP010000009">
    <property type="protein sequence ID" value="MCS3921131.1"/>
    <property type="molecule type" value="Genomic_DNA"/>
</dbReference>
<gene>
    <name evidence="1" type="ORF">M2350_003572</name>
</gene>